<protein>
    <recommendedName>
        <fullName evidence="8">Transcriptional repressor</fullName>
    </recommendedName>
</protein>
<dbReference type="EMBL" id="UINC01100311">
    <property type="protein sequence ID" value="SVC60273.1"/>
    <property type="molecule type" value="Genomic_DNA"/>
</dbReference>
<dbReference type="InterPro" id="IPR036390">
    <property type="entry name" value="WH_DNA-bd_sf"/>
</dbReference>
<reference evidence="7" key="1">
    <citation type="submission" date="2018-05" db="EMBL/GenBank/DDBJ databases">
        <authorList>
            <person name="Lanie J.A."/>
            <person name="Ng W.-L."/>
            <person name="Kazmierczak K.M."/>
            <person name="Andrzejewski T.M."/>
            <person name="Davidsen T.M."/>
            <person name="Wayne K.J."/>
            <person name="Tettelin H."/>
            <person name="Glass J.I."/>
            <person name="Rusch D."/>
            <person name="Podicherti R."/>
            <person name="Tsui H.-C.T."/>
            <person name="Winkler M.E."/>
        </authorList>
    </citation>
    <scope>NUCLEOTIDE SEQUENCE</scope>
</reference>
<dbReference type="InterPro" id="IPR002481">
    <property type="entry name" value="FUR"/>
</dbReference>
<gene>
    <name evidence="7" type="ORF">METZ01_LOCUS313127</name>
</gene>
<evidence type="ECO:0000256" key="6">
    <source>
        <dbReference type="ARBA" id="ARBA00023163"/>
    </source>
</evidence>
<keyword evidence="6" id="KW-0804">Transcription</keyword>
<dbReference type="Gene3D" id="3.30.1490.190">
    <property type="match status" value="1"/>
</dbReference>
<dbReference type="CDD" id="cd07153">
    <property type="entry name" value="Fur_like"/>
    <property type="match status" value="1"/>
</dbReference>
<evidence type="ECO:0000256" key="1">
    <source>
        <dbReference type="ARBA" id="ARBA00007957"/>
    </source>
</evidence>
<dbReference type="InterPro" id="IPR036388">
    <property type="entry name" value="WH-like_DNA-bd_sf"/>
</dbReference>
<evidence type="ECO:0000256" key="3">
    <source>
        <dbReference type="ARBA" id="ARBA00022833"/>
    </source>
</evidence>
<keyword evidence="3" id="KW-0862">Zinc</keyword>
<dbReference type="PANTHER" id="PTHR33202:SF7">
    <property type="entry name" value="FERRIC UPTAKE REGULATION PROTEIN"/>
    <property type="match status" value="1"/>
</dbReference>
<dbReference type="SUPFAM" id="SSF46785">
    <property type="entry name" value="Winged helix' DNA-binding domain"/>
    <property type="match status" value="1"/>
</dbReference>
<sequence length="130" mass="14845">MRYSHQRNIIYQSICAVKTHPNAHEVINMVQPFIPKISSGTVYRNLSQLVKNKMIKEINVNGISHYDGNIHDHQHFNCTECKSIIDYTVDSNSLMDQFTNLTTHEAKECQVIFSGICNACQSTINKEIVC</sequence>
<keyword evidence="4" id="KW-0805">Transcription regulation</keyword>
<keyword evidence="2" id="KW-0678">Repressor</keyword>
<dbReference type="GO" id="GO:0008270">
    <property type="term" value="F:zinc ion binding"/>
    <property type="evidence" value="ECO:0007669"/>
    <property type="project" value="TreeGrafter"/>
</dbReference>
<name>A0A382NGB8_9ZZZZ</name>
<proteinExistence type="inferred from homology"/>
<dbReference type="GO" id="GO:0000976">
    <property type="term" value="F:transcription cis-regulatory region binding"/>
    <property type="evidence" value="ECO:0007669"/>
    <property type="project" value="TreeGrafter"/>
</dbReference>
<dbReference type="Gene3D" id="1.10.10.10">
    <property type="entry name" value="Winged helix-like DNA-binding domain superfamily/Winged helix DNA-binding domain"/>
    <property type="match status" value="1"/>
</dbReference>
<evidence type="ECO:0000256" key="4">
    <source>
        <dbReference type="ARBA" id="ARBA00023015"/>
    </source>
</evidence>
<comment type="similarity">
    <text evidence="1">Belongs to the Fur family.</text>
</comment>
<dbReference type="GO" id="GO:1900376">
    <property type="term" value="P:regulation of secondary metabolite biosynthetic process"/>
    <property type="evidence" value="ECO:0007669"/>
    <property type="project" value="TreeGrafter"/>
</dbReference>
<dbReference type="GO" id="GO:0045892">
    <property type="term" value="P:negative regulation of DNA-templated transcription"/>
    <property type="evidence" value="ECO:0007669"/>
    <property type="project" value="TreeGrafter"/>
</dbReference>
<evidence type="ECO:0008006" key="8">
    <source>
        <dbReference type="Google" id="ProtNLM"/>
    </source>
</evidence>
<accession>A0A382NGB8</accession>
<organism evidence="7">
    <name type="scientific">marine metagenome</name>
    <dbReference type="NCBI Taxonomy" id="408172"/>
    <lineage>
        <taxon>unclassified sequences</taxon>
        <taxon>metagenomes</taxon>
        <taxon>ecological metagenomes</taxon>
    </lineage>
</organism>
<keyword evidence="5" id="KW-0238">DNA-binding</keyword>
<dbReference type="GO" id="GO:0003700">
    <property type="term" value="F:DNA-binding transcription factor activity"/>
    <property type="evidence" value="ECO:0007669"/>
    <property type="project" value="InterPro"/>
</dbReference>
<evidence type="ECO:0000256" key="5">
    <source>
        <dbReference type="ARBA" id="ARBA00023125"/>
    </source>
</evidence>
<dbReference type="AlphaFoldDB" id="A0A382NGB8"/>
<evidence type="ECO:0000313" key="7">
    <source>
        <dbReference type="EMBL" id="SVC60273.1"/>
    </source>
</evidence>
<dbReference type="InterPro" id="IPR043135">
    <property type="entry name" value="Fur_C"/>
</dbReference>
<dbReference type="PANTHER" id="PTHR33202">
    <property type="entry name" value="ZINC UPTAKE REGULATION PROTEIN"/>
    <property type="match status" value="1"/>
</dbReference>
<dbReference type="Pfam" id="PF01475">
    <property type="entry name" value="FUR"/>
    <property type="match status" value="1"/>
</dbReference>
<evidence type="ECO:0000256" key="2">
    <source>
        <dbReference type="ARBA" id="ARBA00022491"/>
    </source>
</evidence>